<evidence type="ECO:0000313" key="3">
    <source>
        <dbReference type="Proteomes" id="UP000028999"/>
    </source>
</evidence>
<gene>
    <name evidence="2" type="primary">BnaA01g34900D</name>
    <name evidence="2" type="ORF">GSBRNA2T00080385001</name>
</gene>
<organism evidence="2 3">
    <name type="scientific">Brassica napus</name>
    <name type="common">Rape</name>
    <dbReference type="NCBI Taxonomy" id="3708"/>
    <lineage>
        <taxon>Eukaryota</taxon>
        <taxon>Viridiplantae</taxon>
        <taxon>Streptophyta</taxon>
        <taxon>Embryophyta</taxon>
        <taxon>Tracheophyta</taxon>
        <taxon>Spermatophyta</taxon>
        <taxon>Magnoliopsida</taxon>
        <taxon>eudicotyledons</taxon>
        <taxon>Gunneridae</taxon>
        <taxon>Pentapetalae</taxon>
        <taxon>rosids</taxon>
        <taxon>malvids</taxon>
        <taxon>Brassicales</taxon>
        <taxon>Brassicaceae</taxon>
        <taxon>Brassiceae</taxon>
        <taxon>Brassica</taxon>
    </lineage>
</organism>
<dbReference type="STRING" id="3708.A0A078JTS7"/>
<name>A0A078JTS7_BRANA</name>
<feature type="chain" id="PRO_5001739676" evidence="1">
    <location>
        <begin position="25"/>
        <end position="46"/>
    </location>
</feature>
<dbReference type="EMBL" id="LK038082">
    <property type="protein sequence ID" value="CDY68827.1"/>
    <property type="molecule type" value="Genomic_DNA"/>
</dbReference>
<dbReference type="Gramene" id="CDY68827">
    <property type="protein sequence ID" value="CDY68827"/>
    <property type="gene ID" value="GSBRNA2T00080385001"/>
</dbReference>
<dbReference type="Proteomes" id="UP000028999">
    <property type="component" value="Unassembled WGS sequence"/>
</dbReference>
<dbReference type="AlphaFoldDB" id="A0A078JTS7"/>
<keyword evidence="3" id="KW-1185">Reference proteome</keyword>
<sequence length="46" mass="5166">MGERLKLILWICLSILAFLDFGAASKIGICYGRTQTTSQVLTKYQN</sequence>
<reference evidence="2 3" key="1">
    <citation type="journal article" date="2014" name="Science">
        <title>Plant genetics. Early allopolyploid evolution in the post-Neolithic Brassica napus oilseed genome.</title>
        <authorList>
            <person name="Chalhoub B."/>
            <person name="Denoeud F."/>
            <person name="Liu S."/>
            <person name="Parkin I.A."/>
            <person name="Tang H."/>
            <person name="Wang X."/>
            <person name="Chiquet J."/>
            <person name="Belcram H."/>
            <person name="Tong C."/>
            <person name="Samans B."/>
            <person name="Correa M."/>
            <person name="Da Silva C."/>
            <person name="Just J."/>
            <person name="Falentin C."/>
            <person name="Koh C.S."/>
            <person name="Le Clainche I."/>
            <person name="Bernard M."/>
            <person name="Bento P."/>
            <person name="Noel B."/>
            <person name="Labadie K."/>
            <person name="Alberti A."/>
            <person name="Charles M."/>
            <person name="Arnaud D."/>
            <person name="Guo H."/>
            <person name="Daviaud C."/>
            <person name="Alamery S."/>
            <person name="Jabbari K."/>
            <person name="Zhao M."/>
            <person name="Edger P.P."/>
            <person name="Chelaifa H."/>
            <person name="Tack D."/>
            <person name="Lassalle G."/>
            <person name="Mestiri I."/>
            <person name="Schnel N."/>
            <person name="Le Paslier M.C."/>
            <person name="Fan G."/>
            <person name="Renault V."/>
            <person name="Bayer P.E."/>
            <person name="Golicz A.A."/>
            <person name="Manoli S."/>
            <person name="Lee T.H."/>
            <person name="Thi V.H."/>
            <person name="Chalabi S."/>
            <person name="Hu Q."/>
            <person name="Fan C."/>
            <person name="Tollenaere R."/>
            <person name="Lu Y."/>
            <person name="Battail C."/>
            <person name="Shen J."/>
            <person name="Sidebottom C.H."/>
            <person name="Wang X."/>
            <person name="Canaguier A."/>
            <person name="Chauveau A."/>
            <person name="Berard A."/>
            <person name="Deniot G."/>
            <person name="Guan M."/>
            <person name="Liu Z."/>
            <person name="Sun F."/>
            <person name="Lim Y.P."/>
            <person name="Lyons E."/>
            <person name="Town C.D."/>
            <person name="Bancroft I."/>
            <person name="Wang X."/>
            <person name="Meng J."/>
            <person name="Ma J."/>
            <person name="Pires J.C."/>
            <person name="King G.J."/>
            <person name="Brunel D."/>
            <person name="Delourme R."/>
            <person name="Renard M."/>
            <person name="Aury J.M."/>
            <person name="Adams K.L."/>
            <person name="Batley J."/>
            <person name="Snowdon R.J."/>
            <person name="Tost J."/>
            <person name="Edwards D."/>
            <person name="Zhou Y."/>
            <person name="Hua W."/>
            <person name="Sharpe A.G."/>
            <person name="Paterson A.H."/>
            <person name="Guan C."/>
            <person name="Wincker P."/>
        </authorList>
    </citation>
    <scope>NUCLEOTIDE SEQUENCE [LARGE SCALE GENOMIC DNA]</scope>
    <source>
        <strain evidence="3">cv. Darmor-bzh</strain>
    </source>
</reference>
<protein>
    <submittedName>
        <fullName evidence="2">BnaA01g34900D protein</fullName>
    </submittedName>
</protein>
<evidence type="ECO:0000313" key="2">
    <source>
        <dbReference type="EMBL" id="CDY68827.1"/>
    </source>
</evidence>
<proteinExistence type="predicted"/>
<evidence type="ECO:0000256" key="1">
    <source>
        <dbReference type="SAM" id="SignalP"/>
    </source>
</evidence>
<dbReference type="PaxDb" id="3708-A0A078JTS7"/>
<accession>A0A078JTS7</accession>
<keyword evidence="1" id="KW-0732">Signal</keyword>
<feature type="signal peptide" evidence="1">
    <location>
        <begin position="1"/>
        <end position="24"/>
    </location>
</feature>